<evidence type="ECO:0000313" key="2">
    <source>
        <dbReference type="EMBL" id="KJY15974.1"/>
    </source>
</evidence>
<dbReference type="AlphaFoldDB" id="A0A0F4I2R9"/>
<dbReference type="Proteomes" id="UP000033551">
    <property type="component" value="Unassembled WGS sequence"/>
</dbReference>
<reference evidence="2 3" key="1">
    <citation type="submission" date="2015-02" db="EMBL/GenBank/DDBJ databases">
        <authorList>
            <person name="Ju K.-S."/>
            <person name="Doroghazi J.R."/>
            <person name="Metcalf W."/>
        </authorList>
    </citation>
    <scope>NUCLEOTIDE SEQUENCE [LARGE SCALE GENOMIC DNA]</scope>
    <source>
        <strain evidence="2 3">NRRL ISP-5550</strain>
    </source>
</reference>
<feature type="non-terminal residue" evidence="2">
    <location>
        <position position="103"/>
    </location>
</feature>
<evidence type="ECO:0000313" key="3">
    <source>
        <dbReference type="Proteomes" id="UP000033551"/>
    </source>
</evidence>
<feature type="transmembrane region" description="Helical" evidence="1">
    <location>
        <begin position="12"/>
        <end position="31"/>
    </location>
</feature>
<keyword evidence="3" id="KW-1185">Reference proteome</keyword>
<sequence length="103" mass="10057">LRGRPGAVEVAVRAVVVGALFLVVAGGLAWAGQGVAVLEGVVPLSLPRVPPKVVVPGIGDVGGLLRDGLGDAVRPRVRVGFAVDPGPTAAGAGVWVAVVLGVA</sequence>
<gene>
    <name evidence="2" type="ORF">VR44_40665</name>
</gene>
<protein>
    <submittedName>
        <fullName evidence="2">Uncharacterized protein</fullName>
    </submittedName>
</protein>
<feature type="non-terminal residue" evidence="2">
    <location>
        <position position="1"/>
    </location>
</feature>
<name>A0A0F4I2R9_9ACTN</name>
<comment type="caution">
    <text evidence="2">The sequence shown here is derived from an EMBL/GenBank/DDBJ whole genome shotgun (WGS) entry which is preliminary data.</text>
</comment>
<evidence type="ECO:0000256" key="1">
    <source>
        <dbReference type="SAM" id="Phobius"/>
    </source>
</evidence>
<dbReference type="EMBL" id="JZWV01001807">
    <property type="protein sequence ID" value="KJY15974.1"/>
    <property type="molecule type" value="Genomic_DNA"/>
</dbReference>
<accession>A0A0F4I2R9</accession>
<keyword evidence="1" id="KW-1133">Transmembrane helix</keyword>
<keyword evidence="1" id="KW-0472">Membrane</keyword>
<keyword evidence="1" id="KW-0812">Transmembrane</keyword>
<proteinExistence type="predicted"/>
<organism evidence="2 3">
    <name type="scientific">Streptomyces katrae</name>
    <dbReference type="NCBI Taxonomy" id="68223"/>
    <lineage>
        <taxon>Bacteria</taxon>
        <taxon>Bacillati</taxon>
        <taxon>Actinomycetota</taxon>
        <taxon>Actinomycetes</taxon>
        <taxon>Kitasatosporales</taxon>
        <taxon>Streptomycetaceae</taxon>
        <taxon>Streptomyces</taxon>
    </lineage>
</organism>